<evidence type="ECO:0000259" key="11">
    <source>
        <dbReference type="Pfam" id="PF00593"/>
    </source>
</evidence>
<evidence type="ECO:0000256" key="6">
    <source>
        <dbReference type="ARBA" id="ARBA00023136"/>
    </source>
</evidence>
<keyword evidence="5 9" id="KW-0798">TonB box</keyword>
<name>A0A2A4B4Y9_9SPHN</name>
<dbReference type="PROSITE" id="PS52016">
    <property type="entry name" value="TONB_DEPENDENT_REC_3"/>
    <property type="match status" value="1"/>
</dbReference>
<keyword evidence="7 8" id="KW-0998">Cell outer membrane</keyword>
<dbReference type="NCBIfam" id="TIGR01782">
    <property type="entry name" value="TonB-Xanth-Caul"/>
    <property type="match status" value="1"/>
</dbReference>
<evidence type="ECO:0000256" key="2">
    <source>
        <dbReference type="ARBA" id="ARBA00022448"/>
    </source>
</evidence>
<dbReference type="Pfam" id="PF00593">
    <property type="entry name" value="TonB_dep_Rec_b-barrel"/>
    <property type="match status" value="1"/>
</dbReference>
<proteinExistence type="inferred from homology"/>
<comment type="similarity">
    <text evidence="8 9">Belongs to the TonB-dependent receptor family.</text>
</comment>
<dbReference type="Pfam" id="PF07715">
    <property type="entry name" value="Plug"/>
    <property type="match status" value="1"/>
</dbReference>
<dbReference type="SUPFAM" id="SSF56935">
    <property type="entry name" value="Porins"/>
    <property type="match status" value="1"/>
</dbReference>
<comment type="caution">
    <text evidence="13">The sequence shown here is derived from an EMBL/GenBank/DDBJ whole genome shotgun (WGS) entry which is preliminary data.</text>
</comment>
<protein>
    <recommendedName>
        <fullName evidence="15">TonB-dependent receptor</fullName>
    </recommendedName>
</protein>
<dbReference type="InterPro" id="IPR037066">
    <property type="entry name" value="Plug_dom_sf"/>
</dbReference>
<feature type="domain" description="TonB-dependent receptor plug" evidence="12">
    <location>
        <begin position="101"/>
        <end position="195"/>
    </location>
</feature>
<evidence type="ECO:0000256" key="8">
    <source>
        <dbReference type="PROSITE-ProRule" id="PRU01360"/>
    </source>
</evidence>
<feature type="region of interest" description="Disordered" evidence="10">
    <location>
        <begin position="62"/>
        <end position="82"/>
    </location>
</feature>
<dbReference type="InterPro" id="IPR000531">
    <property type="entry name" value="Beta-barrel_TonB"/>
</dbReference>
<keyword evidence="3 8" id="KW-1134">Transmembrane beta strand</keyword>
<evidence type="ECO:0000256" key="7">
    <source>
        <dbReference type="ARBA" id="ARBA00023237"/>
    </source>
</evidence>
<feature type="domain" description="TonB-dependent receptor-like beta-barrel" evidence="11">
    <location>
        <begin position="470"/>
        <end position="950"/>
    </location>
</feature>
<dbReference type="Gene3D" id="2.170.130.10">
    <property type="entry name" value="TonB-dependent receptor, plug domain"/>
    <property type="match status" value="1"/>
</dbReference>
<evidence type="ECO:0000256" key="4">
    <source>
        <dbReference type="ARBA" id="ARBA00022692"/>
    </source>
</evidence>
<dbReference type="CDD" id="cd01347">
    <property type="entry name" value="ligand_gated_channel"/>
    <property type="match status" value="1"/>
</dbReference>
<dbReference type="InterPro" id="IPR010104">
    <property type="entry name" value="TonB_rcpt_bac"/>
</dbReference>
<evidence type="ECO:0000256" key="10">
    <source>
        <dbReference type="SAM" id="MobiDB-lite"/>
    </source>
</evidence>
<dbReference type="Proteomes" id="UP000218366">
    <property type="component" value="Unassembled WGS sequence"/>
</dbReference>
<keyword evidence="2 8" id="KW-0813">Transport</keyword>
<dbReference type="EMBL" id="NWMW01000001">
    <property type="protein sequence ID" value="PCD04263.1"/>
    <property type="molecule type" value="Genomic_DNA"/>
</dbReference>
<dbReference type="PANTHER" id="PTHR40980">
    <property type="entry name" value="PLUG DOMAIN-CONTAINING PROTEIN"/>
    <property type="match status" value="1"/>
</dbReference>
<evidence type="ECO:0000256" key="5">
    <source>
        <dbReference type="ARBA" id="ARBA00023077"/>
    </source>
</evidence>
<organism evidence="13 14">
    <name type="scientific">Sphingomonas spermidinifaciens</name>
    <dbReference type="NCBI Taxonomy" id="1141889"/>
    <lineage>
        <taxon>Bacteria</taxon>
        <taxon>Pseudomonadati</taxon>
        <taxon>Pseudomonadota</taxon>
        <taxon>Alphaproteobacteria</taxon>
        <taxon>Sphingomonadales</taxon>
        <taxon>Sphingomonadaceae</taxon>
        <taxon>Sphingomonas</taxon>
    </lineage>
</organism>
<dbReference type="InterPro" id="IPR039426">
    <property type="entry name" value="TonB-dep_rcpt-like"/>
</dbReference>
<gene>
    <name evidence="13" type="ORF">COC42_08235</name>
</gene>
<keyword evidence="6 8" id="KW-0472">Membrane</keyword>
<comment type="subcellular location">
    <subcellularLocation>
        <location evidence="1 8">Cell outer membrane</location>
        <topology evidence="1 8">Multi-pass membrane protein</topology>
    </subcellularLocation>
</comment>
<evidence type="ECO:0000313" key="13">
    <source>
        <dbReference type="EMBL" id="PCD04263.1"/>
    </source>
</evidence>
<dbReference type="InterPro" id="IPR012910">
    <property type="entry name" value="Plug_dom"/>
</dbReference>
<evidence type="ECO:0000256" key="1">
    <source>
        <dbReference type="ARBA" id="ARBA00004571"/>
    </source>
</evidence>
<evidence type="ECO:0000259" key="12">
    <source>
        <dbReference type="Pfam" id="PF07715"/>
    </source>
</evidence>
<evidence type="ECO:0000256" key="3">
    <source>
        <dbReference type="ARBA" id="ARBA00022452"/>
    </source>
</evidence>
<dbReference type="PANTHER" id="PTHR40980:SF3">
    <property type="entry name" value="TONB-DEPENDENT RECEPTOR-LIKE BETA-BARREL DOMAIN-CONTAINING PROTEIN"/>
    <property type="match status" value="1"/>
</dbReference>
<dbReference type="InterPro" id="IPR036942">
    <property type="entry name" value="Beta-barrel_TonB_sf"/>
</dbReference>
<dbReference type="GO" id="GO:0009279">
    <property type="term" value="C:cell outer membrane"/>
    <property type="evidence" value="ECO:0007669"/>
    <property type="project" value="UniProtKB-SubCell"/>
</dbReference>
<reference evidence="13 14" key="1">
    <citation type="submission" date="2017-09" db="EMBL/GenBank/DDBJ databases">
        <title>Sphingomonas spermidinifaciens 9NM-10, whole genome shotgun sequence.</title>
        <authorList>
            <person name="Feng G."/>
            <person name="Zhu H."/>
        </authorList>
    </citation>
    <scope>NUCLEOTIDE SEQUENCE [LARGE SCALE GENOMIC DNA]</scope>
    <source>
        <strain evidence="13 14">9NM-10</strain>
    </source>
</reference>
<sequence length="984" mass="107383">MTAKSIAVRRKPVFPSRESRVTSSPIRRLLWGVPKMRKLWLAAAIGAGCSLSSIAIAAQAAPPQTADPQTPAPADPATPDQPEDIVVTGIRASLSSSAQTKRDAEQIVDSISAVDVGKFPDANIAESLQRITGVAIDRSGGEGQFITVRGLGPEFNTVLINGRVMATDNPGREFSFDVLSSNMIQRTDIYKSPVPELQEGGIGATVNIITARPLEGRGGLHATAQLGGIYDTLRERVSPDFAATASWTNPDRTFGIVLAGSYTKRQNQADTIAVDGWFNGRPDIVQTIGGVPTLLTGTDPRYPATGNINVPQSLLYQRAQEERERINVSGTVQWRPTDNLEITVDGIYSKFDVSGVTRRMDNFMAAPYLNPTIDANGTVTSQSMIGSDFIAANPAFVAANAGRLTNNGVSSKIDHVYNTTNRLSDSYQIGGNIKWNPTDAVEVRLDASVTGANRESPNQYLVIGALLPYNYQFDLTGGQGTPSVSFDNAIINDPDRMRLHYMGIDANRSRDRGSEFHLDTKYEVDDSILKSVMIGGSYTERRKINRQFNNSDSNCTYCGYQVPIRAGLLQDYGWEDLLGGGRNIPPSLFEFDPAALIAYMSDPATLSIPTNGRTPEQQAAFAQQVLALDGGPFGVREQLRGTVNVQEKLVAGYMSMAFGGENWSGNAGVRVIQTDVVSSGFDTPVTSINNTPGDDTLQYTYGPATAISVRNSYVNALPSANIKYNVTDNLIARAAFSQTITRPTLTDLGVNNDYGGRISIPLSSGGNPNLLPFRSTNYDLALEWYITRVSYLSIGGFYKDLSDFLELQTLPVQRFGRTFQDTRTRNGQSGTIKGIEVGGQYSFDALGGFVSGFGVTGNYTYVDSEVQRDQTLSDFACGYNGLSPHSANGSVFYEKYGISARVSYNWRSDYLRNCRDSQSRPRNRQAYGQLDFNLSYDVTDNFQLYLQGVNITNEQIQEFSAIEDRFLLLQDTGARYNFGVRAKF</sequence>
<keyword evidence="14" id="KW-1185">Reference proteome</keyword>
<accession>A0A2A4B4Y9</accession>
<keyword evidence="4 8" id="KW-0812">Transmembrane</keyword>
<evidence type="ECO:0008006" key="15">
    <source>
        <dbReference type="Google" id="ProtNLM"/>
    </source>
</evidence>
<dbReference type="OrthoDB" id="5476657at2"/>
<dbReference type="AlphaFoldDB" id="A0A2A4B4Y9"/>
<evidence type="ECO:0000313" key="14">
    <source>
        <dbReference type="Proteomes" id="UP000218366"/>
    </source>
</evidence>
<dbReference type="Gene3D" id="2.40.170.20">
    <property type="entry name" value="TonB-dependent receptor, beta-barrel domain"/>
    <property type="match status" value="1"/>
</dbReference>
<evidence type="ECO:0000256" key="9">
    <source>
        <dbReference type="RuleBase" id="RU003357"/>
    </source>
</evidence>